<evidence type="ECO:0000256" key="1">
    <source>
        <dbReference type="SAM" id="Phobius"/>
    </source>
</evidence>
<dbReference type="EMBL" id="CDMZ01001216">
    <property type="protein sequence ID" value="CEM29228.1"/>
    <property type="molecule type" value="Genomic_DNA"/>
</dbReference>
<keyword evidence="1" id="KW-0812">Transmembrane</keyword>
<dbReference type="PANTHER" id="PTHR13847">
    <property type="entry name" value="SARCOSINE DEHYDROGENASE-RELATED"/>
    <property type="match status" value="1"/>
</dbReference>
<dbReference type="AlphaFoldDB" id="A0A0G4GI24"/>
<dbReference type="PROSITE" id="PS51257">
    <property type="entry name" value="PROKAR_LIPOPROTEIN"/>
    <property type="match status" value="1"/>
</dbReference>
<dbReference type="InterPro" id="IPR036188">
    <property type="entry name" value="FAD/NAD-bd_sf"/>
</dbReference>
<dbReference type="GO" id="GO:0005737">
    <property type="term" value="C:cytoplasm"/>
    <property type="evidence" value="ECO:0007669"/>
    <property type="project" value="TreeGrafter"/>
</dbReference>
<name>A0A0G4GI24_9ALVE</name>
<organism evidence="3">
    <name type="scientific">Chromera velia CCMP2878</name>
    <dbReference type="NCBI Taxonomy" id="1169474"/>
    <lineage>
        <taxon>Eukaryota</taxon>
        <taxon>Sar</taxon>
        <taxon>Alveolata</taxon>
        <taxon>Colpodellida</taxon>
        <taxon>Chromeraceae</taxon>
        <taxon>Chromera</taxon>
    </lineage>
</organism>
<sequence length="392" mass="41776">MASESEKSGGAEDLPVIVCGGGVIGCALAYFLTEKKKRVVIVEQERIAAAASGRAGGFLALDWCDSDEVGPLARASFRLHAELSEQLAKEGHDTLYRRVDTLALSIRGDAPLPEGAAKKGSLPAWLNRGVRGVSKLGTQETTAQVQPRLFTEALFDVASKRGASLRKGSVTGLLFEDSSSSSAKGEETEVAGVLVDGEPLRASQVVLAMGPWTCKAAEWLKGAGSFPRVTGQRYHSILMRPKEPITGHACFCNDEGKGEDFEIYPRSNNDVYVCGSPDFGPLPDHAGLLDACVEEERVALIKALSDGVSDALRECEVEERSCCWLPFVPDNIPMMGKVPGVRNLFASTGHGCWGILNGPASGLAMAELLVDGESKSLNLHPFSPSRFATTIK</sequence>
<dbReference type="Pfam" id="PF01266">
    <property type="entry name" value="DAO"/>
    <property type="match status" value="1"/>
</dbReference>
<dbReference type="SUPFAM" id="SSF51905">
    <property type="entry name" value="FAD/NAD(P)-binding domain"/>
    <property type="match status" value="1"/>
</dbReference>
<feature type="domain" description="FAD dependent oxidoreductase" evidence="2">
    <location>
        <begin position="16"/>
        <end position="368"/>
    </location>
</feature>
<accession>A0A0G4GI24</accession>
<gene>
    <name evidence="3" type="ORF">Cvel_21916</name>
</gene>
<evidence type="ECO:0000313" key="3">
    <source>
        <dbReference type="EMBL" id="CEM29228.1"/>
    </source>
</evidence>
<keyword evidence="1" id="KW-0472">Membrane</keyword>
<dbReference type="InterPro" id="IPR006076">
    <property type="entry name" value="FAD-dep_OxRdtase"/>
</dbReference>
<dbReference type="PhylomeDB" id="A0A0G4GI24"/>
<dbReference type="Gene3D" id="3.50.50.60">
    <property type="entry name" value="FAD/NAD(P)-binding domain"/>
    <property type="match status" value="2"/>
</dbReference>
<evidence type="ECO:0000259" key="2">
    <source>
        <dbReference type="Pfam" id="PF01266"/>
    </source>
</evidence>
<feature type="transmembrane region" description="Helical" evidence="1">
    <location>
        <begin position="14"/>
        <end position="32"/>
    </location>
</feature>
<protein>
    <recommendedName>
        <fullName evidence="2">FAD dependent oxidoreductase domain-containing protein</fullName>
    </recommendedName>
</protein>
<proteinExistence type="predicted"/>
<dbReference type="Gene3D" id="3.30.9.10">
    <property type="entry name" value="D-Amino Acid Oxidase, subunit A, domain 2"/>
    <property type="match status" value="1"/>
</dbReference>
<reference evidence="3" key="1">
    <citation type="submission" date="2014-11" db="EMBL/GenBank/DDBJ databases">
        <authorList>
            <person name="Otto D Thomas"/>
            <person name="Naeem Raeece"/>
        </authorList>
    </citation>
    <scope>NUCLEOTIDE SEQUENCE</scope>
</reference>
<keyword evidence="1" id="KW-1133">Transmembrane helix</keyword>
<dbReference type="VEuPathDB" id="CryptoDB:Cvel_21916"/>
<dbReference type="PANTHER" id="PTHR13847:SF150">
    <property type="entry name" value="OXIDOREDUCTASE TDA3-RELATED"/>
    <property type="match status" value="1"/>
</dbReference>